<dbReference type="SMART" id="SM00167">
    <property type="entry name" value="VPS9"/>
    <property type="match status" value="1"/>
</dbReference>
<organism evidence="2">
    <name type="scientific">Henneguya salminicola</name>
    <name type="common">Myxosporean</name>
    <dbReference type="NCBI Taxonomy" id="69463"/>
    <lineage>
        <taxon>Eukaryota</taxon>
        <taxon>Metazoa</taxon>
        <taxon>Cnidaria</taxon>
        <taxon>Myxozoa</taxon>
        <taxon>Myxosporea</taxon>
        <taxon>Bivalvulida</taxon>
        <taxon>Platysporina</taxon>
        <taxon>Myxobolidae</taxon>
        <taxon>Henneguya</taxon>
    </lineage>
</organism>
<reference evidence="2" key="1">
    <citation type="submission" date="2018-11" db="EMBL/GenBank/DDBJ databases">
        <title>Henneguya salminicola genome and transcriptome.</title>
        <authorList>
            <person name="Yahalomi D."/>
            <person name="Atkinson S.D."/>
            <person name="Neuhof M."/>
            <person name="Chang E.S."/>
            <person name="Philippe H."/>
            <person name="Cartwright P."/>
            <person name="Bartholomew J.L."/>
            <person name="Huchon D."/>
        </authorList>
    </citation>
    <scope>NUCLEOTIDE SEQUENCE</scope>
    <source>
        <strain evidence="2">Hz1</strain>
        <tissue evidence="2">Whole</tissue>
    </source>
</reference>
<dbReference type="InterPro" id="IPR045046">
    <property type="entry name" value="Vps9-like"/>
</dbReference>
<dbReference type="GO" id="GO:0005829">
    <property type="term" value="C:cytosol"/>
    <property type="evidence" value="ECO:0007669"/>
    <property type="project" value="TreeGrafter"/>
</dbReference>
<evidence type="ECO:0000259" key="1">
    <source>
        <dbReference type="PROSITE" id="PS51205"/>
    </source>
</evidence>
<dbReference type="PROSITE" id="PS51205">
    <property type="entry name" value="VPS9"/>
    <property type="match status" value="1"/>
</dbReference>
<sequence length="342" mass="39836">MKNLNESQNQEIKESSGFGFFSKSKSSTLDDTNSLKEPTHHIKSFMKLLVSNSFRDTSEMIVDFIEGVKNGNYNDDIMKLSLHFHEFFNKFKKTLMASNQFRQAVDNDSTIMAVCIERVIFAKLSQIILNVIKKNKNDLKYSFKIYNLCWVNENHLQIPDKIMSNPNLIIQFCSAQSHLREMSVRNSPIGKLRLLTRCCRQLFTLIQAFELNRAASADDFFPLLVYTILKTNPTDVHSNIDFINYFGQRSILESGEYAYYFTSYTCAVQFIDKCEAKSFNVTETEFFENVESSKTEIEKTIQSVNKRMEELKKQRALLWQKTVAFRHSLLHGELMHKSYDIK</sequence>
<dbReference type="GO" id="GO:0031267">
    <property type="term" value="F:small GTPase binding"/>
    <property type="evidence" value="ECO:0007669"/>
    <property type="project" value="TreeGrafter"/>
</dbReference>
<dbReference type="GO" id="GO:0030139">
    <property type="term" value="C:endocytic vesicle"/>
    <property type="evidence" value="ECO:0007669"/>
    <property type="project" value="TreeGrafter"/>
</dbReference>
<evidence type="ECO:0000313" key="2">
    <source>
        <dbReference type="EMBL" id="NDJ92630.1"/>
    </source>
</evidence>
<name>A0A6G3MF46_HENSL</name>
<dbReference type="InterPro" id="IPR003123">
    <property type="entry name" value="VPS9"/>
</dbReference>
<dbReference type="GO" id="GO:0016192">
    <property type="term" value="P:vesicle-mediated transport"/>
    <property type="evidence" value="ECO:0007669"/>
    <property type="project" value="InterPro"/>
</dbReference>
<proteinExistence type="predicted"/>
<dbReference type="EMBL" id="GHBP01001162">
    <property type="protein sequence ID" value="NDJ92630.1"/>
    <property type="molecule type" value="Transcribed_RNA"/>
</dbReference>
<dbReference type="GO" id="GO:0005085">
    <property type="term" value="F:guanyl-nucleotide exchange factor activity"/>
    <property type="evidence" value="ECO:0007669"/>
    <property type="project" value="InterPro"/>
</dbReference>
<dbReference type="PANTHER" id="PTHR23101">
    <property type="entry name" value="RAB GDP/GTP EXCHANGE FACTOR"/>
    <property type="match status" value="1"/>
</dbReference>
<protein>
    <submittedName>
        <fullName evidence="2">Rab5 GDP/GTP exchange factor (Trinotate prediction)</fullName>
    </submittedName>
</protein>
<dbReference type="Pfam" id="PF02204">
    <property type="entry name" value="VPS9"/>
    <property type="match status" value="1"/>
</dbReference>
<dbReference type="AlphaFoldDB" id="A0A6G3MF46"/>
<feature type="domain" description="VPS9" evidence="1">
    <location>
        <begin position="135"/>
        <end position="280"/>
    </location>
</feature>
<dbReference type="Gene3D" id="1.20.1050.80">
    <property type="entry name" value="VPS9 domain"/>
    <property type="match status" value="1"/>
</dbReference>
<dbReference type="PANTHER" id="PTHR23101:SF25">
    <property type="entry name" value="GTPASE-ACTIVATING PROTEIN AND VPS9 DOMAIN-CONTAINING PROTEIN 1"/>
    <property type="match status" value="1"/>
</dbReference>
<dbReference type="InterPro" id="IPR037191">
    <property type="entry name" value="VPS9_dom_sf"/>
</dbReference>
<accession>A0A6G3MF46</accession>
<dbReference type="SUPFAM" id="SSF109993">
    <property type="entry name" value="VPS9 domain"/>
    <property type="match status" value="1"/>
</dbReference>